<keyword evidence="6" id="KW-0067">ATP-binding</keyword>
<dbReference type="EC" id="6.3.2.6" evidence="2"/>
<evidence type="ECO:0000259" key="9">
    <source>
        <dbReference type="Pfam" id="PF01259"/>
    </source>
</evidence>
<dbReference type="PROSITE" id="PS01058">
    <property type="entry name" value="SAICAR_SYNTHETASE_2"/>
    <property type="match status" value="1"/>
</dbReference>
<keyword evidence="5" id="KW-0658">Purine biosynthesis</keyword>
<evidence type="ECO:0000256" key="4">
    <source>
        <dbReference type="ARBA" id="ARBA00022741"/>
    </source>
</evidence>
<dbReference type="Proteomes" id="UP001140206">
    <property type="component" value="Chromosome 1"/>
</dbReference>
<dbReference type="PANTHER" id="PTHR43700:SF1">
    <property type="entry name" value="PHOSPHORIBOSYLAMINOIMIDAZOLE-SUCCINOCARBOXAMIDE SYNTHASE"/>
    <property type="match status" value="1"/>
</dbReference>
<dbReference type="AlphaFoldDB" id="A0AAV8HBL0"/>
<dbReference type="GO" id="GO:0006189">
    <property type="term" value="P:'de novo' IMP biosynthetic process"/>
    <property type="evidence" value="ECO:0007669"/>
    <property type="project" value="TreeGrafter"/>
</dbReference>
<dbReference type="GO" id="GO:0004639">
    <property type="term" value="F:phosphoribosylaminoimidazolesuccinocarboxamide synthase activity"/>
    <property type="evidence" value="ECO:0007669"/>
    <property type="project" value="UniProtKB-EC"/>
</dbReference>
<dbReference type="HAMAP" id="MF_00137">
    <property type="entry name" value="SAICAR_synth"/>
    <property type="match status" value="1"/>
</dbReference>
<evidence type="ECO:0000313" key="10">
    <source>
        <dbReference type="EMBL" id="KAJ4813516.1"/>
    </source>
</evidence>
<feature type="domain" description="SAICAR synthetase/ADE2 N-terminal" evidence="9">
    <location>
        <begin position="83"/>
        <end position="352"/>
    </location>
</feature>
<keyword evidence="3" id="KW-0436">Ligase</keyword>
<dbReference type="PANTHER" id="PTHR43700">
    <property type="entry name" value="PHOSPHORIBOSYLAMINOIMIDAZOLE-SUCCINOCARBOXAMIDE SYNTHASE"/>
    <property type="match status" value="1"/>
</dbReference>
<evidence type="ECO:0000256" key="5">
    <source>
        <dbReference type="ARBA" id="ARBA00022755"/>
    </source>
</evidence>
<organism evidence="10 11">
    <name type="scientific">Rhynchospora pubera</name>
    <dbReference type="NCBI Taxonomy" id="906938"/>
    <lineage>
        <taxon>Eukaryota</taxon>
        <taxon>Viridiplantae</taxon>
        <taxon>Streptophyta</taxon>
        <taxon>Embryophyta</taxon>
        <taxon>Tracheophyta</taxon>
        <taxon>Spermatophyta</taxon>
        <taxon>Magnoliopsida</taxon>
        <taxon>Liliopsida</taxon>
        <taxon>Poales</taxon>
        <taxon>Cyperaceae</taxon>
        <taxon>Cyperoideae</taxon>
        <taxon>Rhynchosporeae</taxon>
        <taxon>Rhynchospora</taxon>
    </lineage>
</organism>
<comment type="caution">
    <text evidence="10">The sequence shown here is derived from an EMBL/GenBank/DDBJ whole genome shotgun (WGS) entry which is preliminary data.</text>
</comment>
<dbReference type="FunFam" id="3.30.200.20:FF:000199">
    <property type="entry name" value="Phosphoribosylaminoimidazole-succinocarboxamide synthase"/>
    <property type="match status" value="1"/>
</dbReference>
<evidence type="ECO:0000256" key="7">
    <source>
        <dbReference type="ARBA" id="ARBA00030409"/>
    </source>
</evidence>
<protein>
    <recommendedName>
        <fullName evidence="2">phosphoribosylaminoimidazolesuccinocarboxamide synthase</fullName>
        <ecNumber evidence="2">6.3.2.6</ecNumber>
    </recommendedName>
    <alternativeName>
        <fullName evidence="7">SAICAR synthetase</fullName>
    </alternativeName>
</protein>
<sequence length="404" mass="45681">METSLRLKTSFLSSPKPSRSSLSRLRLATPTLAMAAHSSVSASLLSADPRRRDEVLSASLASVSNCLSETHLDQTVPGLRSKTRGKVRDVYEGDNYLVLVTTDRQSAFDRVLASIPFKGQVLNETSLWWFDKTRHITPNAVISSPDRNVTIAKRCSVFPVEFVVRGFVTGSTDTSLWTVYNEGVRNYCGNALPEGMVKNQKLPTNILTPTTKAVDHDVPVTPHEVCFSFTFEVFFYIFYIKIFGHGQIIEMGLMTKDEYDEVSQKALDLFAFGQKVALEHGLLLVDTKYEFGKATDGTVMLIDEVHTPDSSRYWIANSYEERFSSGLEPENVDKEFLRLWFKNNCNPYQDKVLPEAPVELVCELAWRYIFLFETITHSKFELPGSEEPIHETISRNVKEAILHI</sequence>
<dbReference type="GO" id="GO:0005524">
    <property type="term" value="F:ATP binding"/>
    <property type="evidence" value="ECO:0007669"/>
    <property type="project" value="UniProtKB-KW"/>
</dbReference>
<dbReference type="EMBL" id="JAMFTS010000001">
    <property type="protein sequence ID" value="KAJ4813516.1"/>
    <property type="molecule type" value="Genomic_DNA"/>
</dbReference>
<dbReference type="Gene3D" id="3.30.470.20">
    <property type="entry name" value="ATP-grasp fold, B domain"/>
    <property type="match status" value="1"/>
</dbReference>
<reference evidence="10" key="1">
    <citation type="submission" date="2022-08" db="EMBL/GenBank/DDBJ databases">
        <authorList>
            <person name="Marques A."/>
        </authorList>
    </citation>
    <scope>NUCLEOTIDE SEQUENCE</scope>
    <source>
        <strain evidence="10">RhyPub2mFocal</strain>
        <tissue evidence="10">Leaves</tissue>
    </source>
</reference>
<dbReference type="GO" id="GO:0009570">
    <property type="term" value="C:chloroplast stroma"/>
    <property type="evidence" value="ECO:0007669"/>
    <property type="project" value="TreeGrafter"/>
</dbReference>
<dbReference type="CDD" id="cd01414">
    <property type="entry name" value="SAICAR_synt_Sc"/>
    <property type="match status" value="1"/>
</dbReference>
<keyword evidence="4" id="KW-0547">Nucleotide-binding</keyword>
<dbReference type="InterPro" id="IPR018236">
    <property type="entry name" value="SAICAR_synthetase_CS"/>
</dbReference>
<comment type="pathway">
    <text evidence="1">Purine metabolism; IMP biosynthesis via de novo pathway; 5-amino-1-(5-phospho-D-ribosyl)imidazole-4-carboxamide from 5-amino-1-(5-phospho-D-ribosyl)imidazole-4-carboxylate: step 1/2.</text>
</comment>
<dbReference type="SUPFAM" id="SSF56104">
    <property type="entry name" value="SAICAR synthase-like"/>
    <property type="match status" value="1"/>
</dbReference>
<evidence type="ECO:0000313" key="11">
    <source>
        <dbReference type="Proteomes" id="UP001140206"/>
    </source>
</evidence>
<evidence type="ECO:0000256" key="8">
    <source>
        <dbReference type="ARBA" id="ARBA00048475"/>
    </source>
</evidence>
<dbReference type="InterPro" id="IPR028923">
    <property type="entry name" value="SAICAR_synt/ADE2_N"/>
</dbReference>
<evidence type="ECO:0000256" key="1">
    <source>
        <dbReference type="ARBA" id="ARBA00004672"/>
    </source>
</evidence>
<dbReference type="Pfam" id="PF01259">
    <property type="entry name" value="SAICAR_synt"/>
    <property type="match status" value="1"/>
</dbReference>
<evidence type="ECO:0000256" key="2">
    <source>
        <dbReference type="ARBA" id="ARBA00012217"/>
    </source>
</evidence>
<name>A0AAV8HBL0_9POAL</name>
<dbReference type="PROSITE" id="PS01057">
    <property type="entry name" value="SAICAR_SYNTHETASE_1"/>
    <property type="match status" value="1"/>
</dbReference>
<evidence type="ECO:0000256" key="6">
    <source>
        <dbReference type="ARBA" id="ARBA00022840"/>
    </source>
</evidence>
<keyword evidence="11" id="KW-1185">Reference proteome</keyword>
<comment type="catalytic activity">
    <reaction evidence="8">
        <text>5-amino-1-(5-phospho-D-ribosyl)imidazole-4-carboxylate + L-aspartate + ATP = (2S)-2-[5-amino-1-(5-phospho-beta-D-ribosyl)imidazole-4-carboxamido]succinate + ADP + phosphate + 2 H(+)</text>
        <dbReference type="Rhea" id="RHEA:22628"/>
        <dbReference type="ChEBI" id="CHEBI:15378"/>
        <dbReference type="ChEBI" id="CHEBI:29991"/>
        <dbReference type="ChEBI" id="CHEBI:30616"/>
        <dbReference type="ChEBI" id="CHEBI:43474"/>
        <dbReference type="ChEBI" id="CHEBI:58443"/>
        <dbReference type="ChEBI" id="CHEBI:77657"/>
        <dbReference type="ChEBI" id="CHEBI:456216"/>
        <dbReference type="EC" id="6.3.2.6"/>
    </reaction>
</comment>
<proteinExistence type="inferred from homology"/>
<gene>
    <name evidence="10" type="ORF">LUZ62_026082</name>
</gene>
<dbReference type="Gene3D" id="3.30.200.20">
    <property type="entry name" value="Phosphorylase Kinase, domain 1"/>
    <property type="match status" value="1"/>
</dbReference>
<evidence type="ECO:0000256" key="3">
    <source>
        <dbReference type="ARBA" id="ARBA00022598"/>
    </source>
</evidence>
<accession>A0AAV8HBL0</accession>